<reference evidence="1" key="1">
    <citation type="submission" date="2020-05" db="EMBL/GenBank/DDBJ databases">
        <title>Large-scale comparative analyses of tick genomes elucidate their genetic diversity and vector capacities.</title>
        <authorList>
            <person name="Jia N."/>
            <person name="Wang J."/>
            <person name="Shi W."/>
            <person name="Du L."/>
            <person name="Sun Y."/>
            <person name="Zhan W."/>
            <person name="Jiang J."/>
            <person name="Wang Q."/>
            <person name="Zhang B."/>
            <person name="Ji P."/>
            <person name="Sakyi L.B."/>
            <person name="Cui X."/>
            <person name="Yuan T."/>
            <person name="Jiang B."/>
            <person name="Yang W."/>
            <person name="Lam T.T.-Y."/>
            <person name="Chang Q."/>
            <person name="Ding S."/>
            <person name="Wang X."/>
            <person name="Zhu J."/>
            <person name="Ruan X."/>
            <person name="Zhao L."/>
            <person name="Wei J."/>
            <person name="Que T."/>
            <person name="Du C."/>
            <person name="Cheng J."/>
            <person name="Dai P."/>
            <person name="Han X."/>
            <person name="Huang E."/>
            <person name="Gao Y."/>
            <person name="Liu J."/>
            <person name="Shao H."/>
            <person name="Ye R."/>
            <person name="Li L."/>
            <person name="Wei W."/>
            <person name="Wang X."/>
            <person name="Wang C."/>
            <person name="Yang T."/>
            <person name="Huo Q."/>
            <person name="Li W."/>
            <person name="Guo W."/>
            <person name="Chen H."/>
            <person name="Zhou L."/>
            <person name="Ni X."/>
            <person name="Tian J."/>
            <person name="Zhou Y."/>
            <person name="Sheng Y."/>
            <person name="Liu T."/>
            <person name="Pan Y."/>
            <person name="Xia L."/>
            <person name="Li J."/>
            <person name="Zhao F."/>
            <person name="Cao W."/>
        </authorList>
    </citation>
    <scope>NUCLEOTIDE SEQUENCE</scope>
    <source>
        <strain evidence="1">Hyas-2018</strain>
    </source>
</reference>
<sequence length="144" mass="15713">MPSVATPLLEGTLTEPHGEMTAMTRIVLDLCENNLTSHSNTAEYRAGNIPHCTTRSPTPKRFRGGCYRHTLFRPAHYTSTCTLPNASHNAQTAMTPLRSTMPLGRASSRAPTPPHNSGRHRVSSVTSGEQLDLVTRASRKVLAH</sequence>
<dbReference type="EMBL" id="CM023481">
    <property type="protein sequence ID" value="KAH6948375.1"/>
    <property type="molecule type" value="Genomic_DNA"/>
</dbReference>
<gene>
    <name evidence="1" type="ORF">HPB50_023825</name>
</gene>
<evidence type="ECO:0000313" key="1">
    <source>
        <dbReference type="EMBL" id="KAH6948375.1"/>
    </source>
</evidence>
<proteinExistence type="predicted"/>
<evidence type="ECO:0000313" key="2">
    <source>
        <dbReference type="Proteomes" id="UP000821845"/>
    </source>
</evidence>
<keyword evidence="2" id="KW-1185">Reference proteome</keyword>
<comment type="caution">
    <text evidence="1">The sequence shown here is derived from an EMBL/GenBank/DDBJ whole genome shotgun (WGS) entry which is preliminary data.</text>
</comment>
<dbReference type="Proteomes" id="UP000821845">
    <property type="component" value="Chromosome 1"/>
</dbReference>
<accession>A0ACB7TNK1</accession>
<protein>
    <submittedName>
        <fullName evidence="1">Uncharacterized protein</fullName>
    </submittedName>
</protein>
<name>A0ACB7TNK1_HYAAI</name>
<organism evidence="1 2">
    <name type="scientific">Hyalomma asiaticum</name>
    <name type="common">Tick</name>
    <dbReference type="NCBI Taxonomy" id="266040"/>
    <lineage>
        <taxon>Eukaryota</taxon>
        <taxon>Metazoa</taxon>
        <taxon>Ecdysozoa</taxon>
        <taxon>Arthropoda</taxon>
        <taxon>Chelicerata</taxon>
        <taxon>Arachnida</taxon>
        <taxon>Acari</taxon>
        <taxon>Parasitiformes</taxon>
        <taxon>Ixodida</taxon>
        <taxon>Ixodoidea</taxon>
        <taxon>Ixodidae</taxon>
        <taxon>Hyalomminae</taxon>
        <taxon>Hyalomma</taxon>
    </lineage>
</organism>